<dbReference type="Gene3D" id="2.10.109.10">
    <property type="entry name" value="Umud Fragment, subunit A"/>
    <property type="match status" value="1"/>
</dbReference>
<comment type="caution">
    <text evidence="3">The sequence shown here is derived from an EMBL/GenBank/DDBJ whole genome shotgun (WGS) entry which is preliminary data.</text>
</comment>
<evidence type="ECO:0000313" key="4">
    <source>
        <dbReference type="Proteomes" id="UP000291600"/>
    </source>
</evidence>
<feature type="domain" description="Bacteriophage CI repressor C-terminal" evidence="2">
    <location>
        <begin position="83"/>
        <end position="181"/>
    </location>
</feature>
<reference evidence="3 4" key="1">
    <citation type="submission" date="2019-02" db="EMBL/GenBank/DDBJ databases">
        <title>Comparative genomic analysis of the Hafnia genus genomes.</title>
        <authorList>
            <person name="Zhiqiu Y."/>
            <person name="Chao Y."/>
            <person name="Yuhui D."/>
            <person name="Di H."/>
            <person name="Bin L."/>
        </authorList>
    </citation>
    <scope>NUCLEOTIDE SEQUENCE [LARGE SCALE GENOMIC DNA]</scope>
    <source>
        <strain evidence="3 4">PCM_1210</strain>
    </source>
</reference>
<accession>A0ABD7PZB1</accession>
<dbReference type="Proteomes" id="UP000291600">
    <property type="component" value="Unassembled WGS sequence"/>
</dbReference>
<evidence type="ECO:0000259" key="2">
    <source>
        <dbReference type="Pfam" id="PF16452"/>
    </source>
</evidence>
<dbReference type="EMBL" id="SITJ01000077">
    <property type="protein sequence ID" value="TBL65718.1"/>
    <property type="molecule type" value="Genomic_DNA"/>
</dbReference>
<dbReference type="Pfam" id="PF07022">
    <property type="entry name" value="Phage_CI_repr"/>
    <property type="match status" value="1"/>
</dbReference>
<sequence>MDLTNGGRGAIERMVQAYGFKTRQQLCDQLGVSKSTLATRYMRDSFPSDWVIQCALETGMSLRWIAFGAGPQQDVGDIDVSTLPKSKLINGRLQDDGFYLFDKSFLPEQLQNPIVIVEQDAEHICERQFEDVRDGKWVVDIDGEISVRELARLPVNRIRVEGGKIPFECSLTDINIIAKVLINCIK</sequence>
<dbReference type="InterPro" id="IPR032499">
    <property type="entry name" value="Phage_CI_C"/>
</dbReference>
<feature type="domain" description="Bacteriophage CI repressor N-terminal" evidence="1">
    <location>
        <begin position="9"/>
        <end position="71"/>
    </location>
</feature>
<evidence type="ECO:0000259" key="1">
    <source>
        <dbReference type="Pfam" id="PF07022"/>
    </source>
</evidence>
<dbReference type="RefSeq" id="WP_130971550.1">
    <property type="nucleotide sequence ID" value="NZ_SITJ01000077.1"/>
</dbReference>
<dbReference type="InterPro" id="IPR010744">
    <property type="entry name" value="Phage_CI_N"/>
</dbReference>
<evidence type="ECO:0000313" key="3">
    <source>
        <dbReference type="EMBL" id="TBL65718.1"/>
    </source>
</evidence>
<protein>
    <submittedName>
        <fullName evidence="3">Phage repressor protein</fullName>
    </submittedName>
</protein>
<proteinExistence type="predicted"/>
<dbReference type="AlphaFoldDB" id="A0ABD7PZB1"/>
<name>A0ABD7PZB1_HAFAL</name>
<dbReference type="Pfam" id="PF16452">
    <property type="entry name" value="Phage_CI_C"/>
    <property type="match status" value="1"/>
</dbReference>
<gene>
    <name evidence="3" type="ORF">EYY96_19295</name>
</gene>
<dbReference type="InterPro" id="IPR010982">
    <property type="entry name" value="Lambda_DNA-bd_dom_sf"/>
</dbReference>
<organism evidence="3 4">
    <name type="scientific">Hafnia alvei</name>
    <dbReference type="NCBI Taxonomy" id="569"/>
    <lineage>
        <taxon>Bacteria</taxon>
        <taxon>Pseudomonadati</taxon>
        <taxon>Pseudomonadota</taxon>
        <taxon>Gammaproteobacteria</taxon>
        <taxon>Enterobacterales</taxon>
        <taxon>Hafniaceae</taxon>
        <taxon>Hafnia</taxon>
    </lineage>
</organism>
<dbReference type="Gene3D" id="1.10.260.40">
    <property type="entry name" value="lambda repressor-like DNA-binding domains"/>
    <property type="match status" value="1"/>
</dbReference>